<dbReference type="EMBL" id="CATQJL010000223">
    <property type="protein sequence ID" value="CAJ0598763.1"/>
    <property type="molecule type" value="Genomic_DNA"/>
</dbReference>
<comment type="caution">
    <text evidence="4">The sequence shown here is derived from an EMBL/GenBank/DDBJ whole genome shotgun (WGS) entry which is preliminary data.</text>
</comment>
<protein>
    <recommendedName>
        <fullName evidence="3">CUB domain-containing protein</fullName>
    </recommendedName>
</protein>
<dbReference type="Gene3D" id="2.60.120.290">
    <property type="entry name" value="Spermadhesin, CUB domain"/>
    <property type="match status" value="1"/>
</dbReference>
<evidence type="ECO:0000313" key="5">
    <source>
        <dbReference type="Proteomes" id="UP001176961"/>
    </source>
</evidence>
<dbReference type="SUPFAM" id="SSF49854">
    <property type="entry name" value="Spermadhesin, CUB domain"/>
    <property type="match status" value="1"/>
</dbReference>
<evidence type="ECO:0000313" key="4">
    <source>
        <dbReference type="EMBL" id="CAJ0598763.1"/>
    </source>
</evidence>
<gene>
    <name evidence="4" type="ORF">CYNAS_LOCUS10746</name>
</gene>
<accession>A0AA36GVB9</accession>
<keyword evidence="1" id="KW-1015">Disulfide bond</keyword>
<evidence type="ECO:0000256" key="1">
    <source>
        <dbReference type="ARBA" id="ARBA00023157"/>
    </source>
</evidence>
<evidence type="ECO:0000259" key="3">
    <source>
        <dbReference type="PROSITE" id="PS01180"/>
    </source>
</evidence>
<dbReference type="InterPro" id="IPR035914">
    <property type="entry name" value="Sperma_CUB_dom_sf"/>
</dbReference>
<dbReference type="PROSITE" id="PS01180">
    <property type="entry name" value="CUB"/>
    <property type="match status" value="1"/>
</dbReference>
<sequence length="382" mass="42965">MEEEVEFDFMTGASCPEKLDKKVRKGLLNSHRRTQLRHPLFTPPFQEDPASAPSSASLGHLLHTAAQPNTIMRSYILILFVQSALANVINYHLHTDNDNEINECVERSMEMLMDETCLFFRQTSEQDASVTFIQSEHCSWQESNRTVHLNPTCISDDFCYEMIGRMLSIDKPKQQIARFLNLHYNCTEKCTIDCRHGGIVLPDCTCKCSYGFTGKQCEKLAKQASFTDSSCGVIDANDDGVLNLSTYPEPREKTTFCQWLLESSDPWAVIEVSIERLGLDGEDVRPGARCNDFFTVFGEQDQVGPLPCDGSLNITELRSKANWLLLELRSDPYSENSVTGPLLRYSVKRQRQGVRVYSEGMTSSTAALSTIAALVLSSLRLL</sequence>
<reference evidence="4" key="1">
    <citation type="submission" date="2023-07" db="EMBL/GenBank/DDBJ databases">
        <authorList>
            <consortium name="CYATHOMIX"/>
        </authorList>
    </citation>
    <scope>NUCLEOTIDE SEQUENCE</scope>
    <source>
        <strain evidence="4">N/A</strain>
    </source>
</reference>
<feature type="domain" description="CUB" evidence="3">
    <location>
        <begin position="231"/>
        <end position="348"/>
    </location>
</feature>
<keyword evidence="5" id="KW-1185">Reference proteome</keyword>
<dbReference type="AlphaFoldDB" id="A0AA36GVB9"/>
<proteinExistence type="predicted"/>
<organism evidence="4 5">
    <name type="scientific">Cylicocyclus nassatus</name>
    <name type="common">Nematode worm</name>
    <dbReference type="NCBI Taxonomy" id="53992"/>
    <lineage>
        <taxon>Eukaryota</taxon>
        <taxon>Metazoa</taxon>
        <taxon>Ecdysozoa</taxon>
        <taxon>Nematoda</taxon>
        <taxon>Chromadorea</taxon>
        <taxon>Rhabditida</taxon>
        <taxon>Rhabditina</taxon>
        <taxon>Rhabditomorpha</taxon>
        <taxon>Strongyloidea</taxon>
        <taxon>Strongylidae</taxon>
        <taxon>Cylicocyclus</taxon>
    </lineage>
</organism>
<dbReference type="InterPro" id="IPR000859">
    <property type="entry name" value="CUB_dom"/>
</dbReference>
<dbReference type="Proteomes" id="UP001176961">
    <property type="component" value="Unassembled WGS sequence"/>
</dbReference>
<comment type="caution">
    <text evidence="2">Lacks conserved residue(s) required for the propagation of feature annotation.</text>
</comment>
<dbReference type="Gene3D" id="2.10.25.10">
    <property type="entry name" value="Laminin"/>
    <property type="match status" value="1"/>
</dbReference>
<evidence type="ECO:0000256" key="2">
    <source>
        <dbReference type="PROSITE-ProRule" id="PRU00059"/>
    </source>
</evidence>
<name>A0AA36GVB9_CYLNA</name>